<dbReference type="OrthoDB" id="5189646at2"/>
<keyword evidence="3 7" id="KW-0812">Transmembrane</keyword>
<dbReference type="GO" id="GO:0051301">
    <property type="term" value="P:cell division"/>
    <property type="evidence" value="ECO:0007669"/>
    <property type="project" value="UniProtKB-UniRule"/>
</dbReference>
<dbReference type="RefSeq" id="WP_095680096.1">
    <property type="nucleotide sequence ID" value="NZ_CP016768.2"/>
</dbReference>
<evidence type="ECO:0000256" key="2">
    <source>
        <dbReference type="ARBA" id="ARBA00022618"/>
    </source>
</evidence>
<comment type="function">
    <text evidence="7">Involved in cell division.</text>
</comment>
<gene>
    <name evidence="7" type="primary">crgA</name>
    <name evidence="8" type="ORF">B1s21122_00055</name>
</gene>
<keyword evidence="5 7" id="KW-0472">Membrane</keyword>
<evidence type="ECO:0000256" key="3">
    <source>
        <dbReference type="ARBA" id="ARBA00022692"/>
    </source>
</evidence>
<keyword evidence="6 7" id="KW-0131">Cell cycle</keyword>
<sequence length="89" mass="9994">MPKSKVRDKVKKKQKIAPVIEQMAAEDDKLESPSWLAPVMVANFIFGLIWIVIFYISGTNYPIPGIGAWNMLVGFGFVGIGFSLATRWY</sequence>
<keyword evidence="1 7" id="KW-1003">Cell membrane</keyword>
<reference evidence="9" key="1">
    <citation type="submission" date="2016-10" db="EMBL/GenBank/DDBJ databases">
        <title>High microdiversification within the ubiquitous acI lineage of Actinobacteria.</title>
        <authorList>
            <person name="Neuenschwander S.M."/>
            <person name="Salcher M."/>
            <person name="Ghai R."/>
            <person name="Pernthaler J."/>
        </authorList>
    </citation>
    <scope>NUCLEOTIDE SEQUENCE [LARGE SCALE GENOMIC DNA]</scope>
</reference>
<accession>A0A286S9M6</accession>
<evidence type="ECO:0000256" key="7">
    <source>
        <dbReference type="HAMAP-Rule" id="MF_00631"/>
    </source>
</evidence>
<comment type="similarity">
    <text evidence="7">Belongs to the CrgA family.</text>
</comment>
<proteinExistence type="inferred from homology"/>
<keyword evidence="4 7" id="KW-1133">Transmembrane helix</keyword>
<dbReference type="EMBL" id="CP016768">
    <property type="protein sequence ID" value="ASY08769.1"/>
    <property type="molecule type" value="Genomic_DNA"/>
</dbReference>
<comment type="subcellular location">
    <subcellularLocation>
        <location evidence="7">Cell membrane</location>
        <topology evidence="7">Multi-pass membrane protein</topology>
    </subcellularLocation>
</comment>
<evidence type="ECO:0000256" key="4">
    <source>
        <dbReference type="ARBA" id="ARBA00022989"/>
    </source>
</evidence>
<keyword evidence="9" id="KW-1185">Reference proteome</keyword>
<feature type="transmembrane region" description="Helical" evidence="7">
    <location>
        <begin position="68"/>
        <end position="88"/>
    </location>
</feature>
<dbReference type="KEGG" id="abam:B1s21122_00055"/>
<dbReference type="InterPro" id="IPR009619">
    <property type="entry name" value="CrgA"/>
</dbReference>
<evidence type="ECO:0000313" key="8">
    <source>
        <dbReference type="EMBL" id="ASY08769.1"/>
    </source>
</evidence>
<dbReference type="GO" id="GO:0005886">
    <property type="term" value="C:plasma membrane"/>
    <property type="evidence" value="ECO:0007669"/>
    <property type="project" value="UniProtKB-SubCell"/>
</dbReference>
<dbReference type="HAMAP" id="MF_00631">
    <property type="entry name" value="CrgA"/>
    <property type="match status" value="1"/>
</dbReference>
<name>A0A286S9M6_9ACTN</name>
<protein>
    <recommendedName>
        <fullName evidence="7">Cell division protein CrgA</fullName>
    </recommendedName>
</protein>
<dbReference type="Pfam" id="PF06781">
    <property type="entry name" value="CrgA"/>
    <property type="match status" value="1"/>
</dbReference>
<evidence type="ECO:0000256" key="5">
    <source>
        <dbReference type="ARBA" id="ARBA00023136"/>
    </source>
</evidence>
<dbReference type="AlphaFoldDB" id="A0A286S9M6"/>
<evidence type="ECO:0000313" key="9">
    <source>
        <dbReference type="Proteomes" id="UP000217153"/>
    </source>
</evidence>
<evidence type="ECO:0000256" key="1">
    <source>
        <dbReference type="ARBA" id="ARBA00022475"/>
    </source>
</evidence>
<organism evidence="8 9">
    <name type="scientific">Candidatus Nanopelagicus limnae</name>
    <dbReference type="NCBI Taxonomy" id="1884634"/>
    <lineage>
        <taxon>Bacteria</taxon>
        <taxon>Bacillati</taxon>
        <taxon>Actinomycetota</taxon>
        <taxon>Actinomycetes</taxon>
        <taxon>Candidatus Nanopelagicales</taxon>
        <taxon>Candidatus Nanopelagicaceae</taxon>
        <taxon>Candidatus Nanopelagicus</taxon>
    </lineage>
</organism>
<evidence type="ECO:0000256" key="6">
    <source>
        <dbReference type="ARBA" id="ARBA00023306"/>
    </source>
</evidence>
<feature type="transmembrane region" description="Helical" evidence="7">
    <location>
        <begin position="35"/>
        <end position="56"/>
    </location>
</feature>
<keyword evidence="2 7" id="KW-0132">Cell division</keyword>
<dbReference type="Proteomes" id="UP000217153">
    <property type="component" value="Chromosome"/>
</dbReference>